<reference evidence="2 3" key="1">
    <citation type="submission" date="2019-04" db="EMBL/GenBank/DDBJ databases">
        <title>Niastella caeni sp. nov., isolated from activated sludge.</title>
        <authorList>
            <person name="Sheng M."/>
        </authorList>
    </citation>
    <scope>NUCLEOTIDE SEQUENCE [LARGE SCALE GENOMIC DNA]</scope>
    <source>
        <strain evidence="2 3">HX-2-15</strain>
    </source>
</reference>
<proteinExistence type="predicted"/>
<gene>
    <name evidence="2" type="ORF">FAM09_00280</name>
</gene>
<sequence length="472" mass="54510">MMQLTGKHIIRKQVLDVEYNGRTDGFELQRNVVNWCHNQLMPSIEEQLEQLPETGMVYQIDKLEIHIDLDASENWMSRAIEQIKQQIGNRIDLGIQQSIKHAALQPRSYPQVFEEVFIYFLQHGNLPWWSPVTSYSAWVEEMERLVTAAFSTVTQNRFKELIKQKAVQQRIIYQVPDALFIKLVLLINAGIEKEIRAFAEAIQLGLTTASREERKAVMQVFRQAVMKHIQEKNTAQFVHQAGAQLLQELAEKGYWQQIQQQISQLPVSGMRDKLTLKRETPVPEKQEQQQAKKEHPVNNNNPVQSNILEEGIYVSNAGLVIMALFLPPFFTKLGLLQDGNFSDINRAVCLAQYLASGKEQVAEFELGLAKIVCGLETDSAVDTDIVLTEEEKQEVNELLLAVIAHWNILKDTSPDGLRETFLQREGRLQFINHEWRLLVEQKAWDVLLQHLPWTISIIKLPWMPYLLKTEWI</sequence>
<keyword evidence="3" id="KW-1185">Reference proteome</keyword>
<dbReference type="InterPro" id="IPR045538">
    <property type="entry name" value="CIS_TMP"/>
</dbReference>
<organism evidence="2 3">
    <name type="scientific">Niastella caeni</name>
    <dbReference type="NCBI Taxonomy" id="2569763"/>
    <lineage>
        <taxon>Bacteria</taxon>
        <taxon>Pseudomonadati</taxon>
        <taxon>Bacteroidota</taxon>
        <taxon>Chitinophagia</taxon>
        <taxon>Chitinophagales</taxon>
        <taxon>Chitinophagaceae</taxon>
        <taxon>Niastella</taxon>
    </lineage>
</organism>
<comment type="caution">
    <text evidence="2">The sequence shown here is derived from an EMBL/GenBank/DDBJ whole genome shotgun (WGS) entry which is preliminary data.</text>
</comment>
<dbReference type="Proteomes" id="UP000306918">
    <property type="component" value="Unassembled WGS sequence"/>
</dbReference>
<dbReference type="AlphaFoldDB" id="A0A4S8HY02"/>
<dbReference type="Pfam" id="PF19268">
    <property type="entry name" value="CIS_TMP"/>
    <property type="match status" value="1"/>
</dbReference>
<evidence type="ECO:0000313" key="3">
    <source>
        <dbReference type="Proteomes" id="UP000306918"/>
    </source>
</evidence>
<evidence type="ECO:0000313" key="2">
    <source>
        <dbReference type="EMBL" id="THU40587.1"/>
    </source>
</evidence>
<name>A0A4S8HY02_9BACT</name>
<dbReference type="OrthoDB" id="1488184at2"/>
<dbReference type="EMBL" id="STFF01000001">
    <property type="protein sequence ID" value="THU40587.1"/>
    <property type="molecule type" value="Genomic_DNA"/>
</dbReference>
<feature type="compositionally biased region" description="Basic and acidic residues" evidence="1">
    <location>
        <begin position="278"/>
        <end position="296"/>
    </location>
</feature>
<feature type="region of interest" description="Disordered" evidence="1">
    <location>
        <begin position="278"/>
        <end position="301"/>
    </location>
</feature>
<evidence type="ECO:0000256" key="1">
    <source>
        <dbReference type="SAM" id="MobiDB-lite"/>
    </source>
</evidence>
<accession>A0A4S8HY02</accession>
<protein>
    <submittedName>
        <fullName evidence="2">Uncharacterized protein</fullName>
    </submittedName>
</protein>